<dbReference type="SUPFAM" id="SSF53448">
    <property type="entry name" value="Nucleotide-diphospho-sugar transferases"/>
    <property type="match status" value="1"/>
</dbReference>
<dbReference type="EMBL" id="KY710715">
    <property type="protein sequence ID" value="AXY99772.1"/>
    <property type="molecule type" value="Genomic_DNA"/>
</dbReference>
<dbReference type="Gene3D" id="3.90.550.10">
    <property type="entry name" value="Spore Coat Polysaccharide Biosynthesis Protein SpsA, Chain A"/>
    <property type="match status" value="1"/>
</dbReference>
<evidence type="ECO:0000313" key="2">
    <source>
        <dbReference type="EMBL" id="AXY99772.1"/>
    </source>
</evidence>
<feature type="domain" description="Glycosyltransferase 2-like" evidence="1">
    <location>
        <begin position="49"/>
        <end position="124"/>
    </location>
</feature>
<organism evidence="2">
    <name type="scientific">Proteus vulgaris</name>
    <dbReference type="NCBI Taxonomy" id="585"/>
    <lineage>
        <taxon>Bacteria</taxon>
        <taxon>Pseudomonadati</taxon>
        <taxon>Pseudomonadota</taxon>
        <taxon>Gammaproteobacteria</taxon>
        <taxon>Enterobacterales</taxon>
        <taxon>Morganellaceae</taxon>
        <taxon>Proteus</taxon>
    </lineage>
</organism>
<dbReference type="CDD" id="cd00761">
    <property type="entry name" value="Glyco_tranf_GTA_type"/>
    <property type="match status" value="1"/>
</dbReference>
<dbReference type="AlphaFoldDB" id="A0A385JN44"/>
<evidence type="ECO:0000259" key="1">
    <source>
        <dbReference type="Pfam" id="PF00535"/>
    </source>
</evidence>
<protein>
    <submittedName>
        <fullName evidence="2">Gt3</fullName>
    </submittedName>
</protein>
<dbReference type="Pfam" id="PF00535">
    <property type="entry name" value="Glycos_transf_2"/>
    <property type="match status" value="1"/>
</dbReference>
<name>A0A385JN44_PROVU</name>
<reference evidence="2" key="1">
    <citation type="journal article" date="2017" name="PLoS ONE">
        <title>Genetic diversity of the O antigens of Proteus species and the development of a suspension array for molecular serotyping.</title>
        <authorList>
            <person name="Yu X."/>
            <person name="Torzewska A."/>
            <person name="Zhang X."/>
            <person name="Yin Z."/>
            <person name="Drzewiecka D."/>
            <person name="Cao H."/>
            <person name="Liu B."/>
            <person name="Knirel Y.A."/>
            <person name="Rozalski A."/>
            <person name="Wang L."/>
        </authorList>
    </citation>
    <scope>NUCLEOTIDE SEQUENCE</scope>
    <source>
        <strain evidence="2">PrK 70/57</strain>
    </source>
</reference>
<accession>A0A385JN44</accession>
<proteinExistence type="predicted"/>
<dbReference type="InterPro" id="IPR001173">
    <property type="entry name" value="Glyco_trans_2-like"/>
</dbReference>
<dbReference type="InterPro" id="IPR029044">
    <property type="entry name" value="Nucleotide-diphossugar_trans"/>
</dbReference>
<sequence>MPKFCIAISTMNERINNIIIPGYDKDVSYLLIHQINDENFYPNKLLNERNDIIYINTNQFGLSKSRNMAINNCDAEYLFIMDDDVSYDIDAMKKIISLMSIENVDVGTFYHNYTNSNSTLKKIKKKITLNYINIAKVASIDICIKINSIKKNAIIFNENFGLGTDLPSGEEMIFLSDCLKKNLNLIRYPLIVSTHPPIASGLDFYSSTNKIRAKKKMLEIIYGRFSFLVKIMFTIKKFKRASQAGFGFKFVKVMFLE</sequence>